<dbReference type="AlphaFoldDB" id="A0A9P6SSG1"/>
<dbReference type="OrthoDB" id="206201at2759"/>
<feature type="chain" id="PRO_5040181996" description="Subtilisin" evidence="3">
    <location>
        <begin position="19"/>
        <end position="160"/>
    </location>
</feature>
<keyword evidence="1" id="KW-0378">Hydrolase</keyword>
<comment type="caution">
    <text evidence="2">Lacks conserved residue(s) required for the propagation of feature annotation.</text>
</comment>
<gene>
    <name evidence="4" type="ORF">BGZ65_008601</name>
</gene>
<comment type="similarity">
    <text evidence="2">Belongs to the peptidase S8 family.</text>
</comment>
<accession>A0A9P6SSG1</accession>
<protein>
    <recommendedName>
        <fullName evidence="6">Subtilisin</fullName>
    </recommendedName>
</protein>
<evidence type="ECO:0000256" key="2">
    <source>
        <dbReference type="PROSITE-ProRule" id="PRU01240"/>
    </source>
</evidence>
<dbReference type="GO" id="GO:0006508">
    <property type="term" value="P:proteolysis"/>
    <property type="evidence" value="ECO:0007669"/>
    <property type="project" value="InterPro"/>
</dbReference>
<dbReference type="Proteomes" id="UP000749646">
    <property type="component" value="Unassembled WGS sequence"/>
</dbReference>
<evidence type="ECO:0000313" key="5">
    <source>
        <dbReference type="Proteomes" id="UP000749646"/>
    </source>
</evidence>
<name>A0A9P6SSG1_9FUNG</name>
<evidence type="ECO:0000256" key="1">
    <source>
        <dbReference type="ARBA" id="ARBA00022801"/>
    </source>
</evidence>
<evidence type="ECO:0008006" key="6">
    <source>
        <dbReference type="Google" id="ProtNLM"/>
    </source>
</evidence>
<sequence>MKIAAILSTLAAATLVSAGTFHDVGKLENINVVPNGYIIEYQAGVSHKDAQNALNSRKVDYNVRNQYNIFNGAAISVKSGHDGKDIASLPGVKNVWPITLYRIPKVQKSTKKGTDPEVGNLHSMTGVDKVHKKYKLTGKGIKVGIIDTGVDYKHPAFAAS</sequence>
<evidence type="ECO:0000256" key="3">
    <source>
        <dbReference type="SAM" id="SignalP"/>
    </source>
</evidence>
<dbReference type="EMBL" id="JAAAHW010001288">
    <property type="protein sequence ID" value="KAF9995757.1"/>
    <property type="molecule type" value="Genomic_DNA"/>
</dbReference>
<dbReference type="PROSITE" id="PS00136">
    <property type="entry name" value="SUBTILASE_ASP"/>
    <property type="match status" value="1"/>
</dbReference>
<reference evidence="4" key="1">
    <citation type="journal article" date="2020" name="Fungal Divers.">
        <title>Resolving the Mortierellaceae phylogeny through synthesis of multi-gene phylogenetics and phylogenomics.</title>
        <authorList>
            <person name="Vandepol N."/>
            <person name="Liber J."/>
            <person name="Desiro A."/>
            <person name="Na H."/>
            <person name="Kennedy M."/>
            <person name="Barry K."/>
            <person name="Grigoriev I.V."/>
            <person name="Miller A.N."/>
            <person name="O'Donnell K."/>
            <person name="Stajich J.E."/>
            <person name="Bonito G."/>
        </authorList>
    </citation>
    <scope>NUCLEOTIDE SEQUENCE</scope>
    <source>
        <strain evidence="4">MES-2147</strain>
    </source>
</reference>
<dbReference type="SUPFAM" id="SSF52743">
    <property type="entry name" value="Subtilisin-like"/>
    <property type="match status" value="1"/>
</dbReference>
<feature type="non-terminal residue" evidence="4">
    <location>
        <position position="160"/>
    </location>
</feature>
<dbReference type="InterPro" id="IPR023827">
    <property type="entry name" value="Peptidase_S8_Asp-AS"/>
</dbReference>
<dbReference type="InterPro" id="IPR036852">
    <property type="entry name" value="Peptidase_S8/S53_dom_sf"/>
</dbReference>
<keyword evidence="3" id="KW-0732">Signal</keyword>
<evidence type="ECO:0000313" key="4">
    <source>
        <dbReference type="EMBL" id="KAF9995757.1"/>
    </source>
</evidence>
<dbReference type="Gene3D" id="3.40.50.200">
    <property type="entry name" value="Peptidase S8/S53 domain"/>
    <property type="match status" value="1"/>
</dbReference>
<keyword evidence="5" id="KW-1185">Reference proteome</keyword>
<dbReference type="PROSITE" id="PS51892">
    <property type="entry name" value="SUBTILASE"/>
    <property type="match status" value="1"/>
</dbReference>
<dbReference type="GO" id="GO:0004252">
    <property type="term" value="F:serine-type endopeptidase activity"/>
    <property type="evidence" value="ECO:0007669"/>
    <property type="project" value="InterPro"/>
</dbReference>
<comment type="caution">
    <text evidence="4">The sequence shown here is derived from an EMBL/GenBank/DDBJ whole genome shotgun (WGS) entry which is preliminary data.</text>
</comment>
<feature type="signal peptide" evidence="3">
    <location>
        <begin position="1"/>
        <end position="18"/>
    </location>
</feature>
<organism evidence="4 5">
    <name type="scientific">Modicella reniformis</name>
    <dbReference type="NCBI Taxonomy" id="1440133"/>
    <lineage>
        <taxon>Eukaryota</taxon>
        <taxon>Fungi</taxon>
        <taxon>Fungi incertae sedis</taxon>
        <taxon>Mucoromycota</taxon>
        <taxon>Mortierellomycotina</taxon>
        <taxon>Mortierellomycetes</taxon>
        <taxon>Mortierellales</taxon>
        <taxon>Mortierellaceae</taxon>
        <taxon>Modicella</taxon>
    </lineage>
</organism>
<proteinExistence type="inferred from homology"/>